<reference evidence="5" key="1">
    <citation type="submission" date="2021-05" db="EMBL/GenBank/DDBJ databases">
        <title>The genome of the haptophyte Pavlova lutheri (Diacronema luteri, Pavlovales) - a model for lipid biosynthesis in eukaryotic algae.</title>
        <authorList>
            <person name="Hulatt C.J."/>
            <person name="Posewitz M.C."/>
        </authorList>
    </citation>
    <scope>NUCLEOTIDE SEQUENCE</scope>
    <source>
        <strain evidence="5">NIVA-4/92</strain>
    </source>
</reference>
<dbReference type="PANTHER" id="PTHR43584:SF8">
    <property type="entry name" value="N-ACETYLMURAMATE ALPHA-1-PHOSPHATE URIDYLYLTRANSFERASE"/>
    <property type="match status" value="1"/>
</dbReference>
<feature type="transmembrane region" description="Helical" evidence="3">
    <location>
        <begin position="401"/>
        <end position="424"/>
    </location>
</feature>
<accession>A0A8J5XVL0</accession>
<dbReference type="SUPFAM" id="SSF53448">
    <property type="entry name" value="Nucleotide-diphospho-sugar transferases"/>
    <property type="match status" value="1"/>
</dbReference>
<comment type="caution">
    <text evidence="5">The sequence shown here is derived from an EMBL/GenBank/DDBJ whole genome shotgun (WGS) entry which is preliminary data.</text>
</comment>
<keyword evidence="3" id="KW-0812">Transmembrane</keyword>
<gene>
    <name evidence="5" type="ORF">KFE25_001996</name>
</gene>
<dbReference type="Proteomes" id="UP000751190">
    <property type="component" value="Unassembled WGS sequence"/>
</dbReference>
<dbReference type="OrthoDB" id="10259470at2759"/>
<evidence type="ECO:0000313" key="5">
    <source>
        <dbReference type="EMBL" id="KAG8466240.1"/>
    </source>
</evidence>
<dbReference type="InterPro" id="IPR029044">
    <property type="entry name" value="Nucleotide-diphossugar_trans"/>
</dbReference>
<dbReference type="InterPro" id="IPR036412">
    <property type="entry name" value="HAD-like_sf"/>
</dbReference>
<dbReference type="AlphaFoldDB" id="A0A8J5XVL0"/>
<keyword evidence="1" id="KW-0808">Transferase</keyword>
<evidence type="ECO:0000256" key="3">
    <source>
        <dbReference type="SAM" id="Phobius"/>
    </source>
</evidence>
<dbReference type="InterPro" id="IPR023214">
    <property type="entry name" value="HAD_sf"/>
</dbReference>
<name>A0A8J5XVL0_DIALT</name>
<dbReference type="Gene3D" id="3.90.550.10">
    <property type="entry name" value="Spore Coat Polysaccharide Biosynthesis Protein SpsA, Chain A"/>
    <property type="match status" value="1"/>
</dbReference>
<evidence type="ECO:0000256" key="1">
    <source>
        <dbReference type="ARBA" id="ARBA00022679"/>
    </source>
</evidence>
<dbReference type="Gene3D" id="3.40.50.1000">
    <property type="entry name" value="HAD superfamily/HAD-like"/>
    <property type="match status" value="1"/>
</dbReference>
<dbReference type="GO" id="GO:0016779">
    <property type="term" value="F:nucleotidyltransferase activity"/>
    <property type="evidence" value="ECO:0007669"/>
    <property type="project" value="UniProtKB-KW"/>
</dbReference>
<feature type="domain" description="MobA-like NTP transferase" evidence="4">
    <location>
        <begin position="13"/>
        <end position="141"/>
    </location>
</feature>
<proteinExistence type="predicted"/>
<keyword evidence="3" id="KW-0472">Membrane</keyword>
<evidence type="ECO:0000259" key="4">
    <source>
        <dbReference type="Pfam" id="PF12804"/>
    </source>
</evidence>
<keyword evidence="6" id="KW-1185">Reference proteome</keyword>
<keyword evidence="3" id="KW-1133">Transmembrane helix</keyword>
<dbReference type="InterPro" id="IPR025877">
    <property type="entry name" value="MobA-like_NTP_Trfase"/>
</dbReference>
<dbReference type="Pfam" id="PF12804">
    <property type="entry name" value="NTP_transf_3"/>
    <property type="match status" value="1"/>
</dbReference>
<dbReference type="SUPFAM" id="SSF56784">
    <property type="entry name" value="HAD-like"/>
    <property type="match status" value="1"/>
</dbReference>
<evidence type="ECO:0000256" key="2">
    <source>
        <dbReference type="ARBA" id="ARBA00022695"/>
    </source>
</evidence>
<evidence type="ECO:0000313" key="6">
    <source>
        <dbReference type="Proteomes" id="UP000751190"/>
    </source>
</evidence>
<dbReference type="PANTHER" id="PTHR43584">
    <property type="entry name" value="NUCLEOTIDYL TRANSFERASE"/>
    <property type="match status" value="1"/>
</dbReference>
<sequence>MAEPGMTIMIPLGGIGSRFQKEGYSRPKPFISVLGKPMLLWVLDNLQVGPNDEVVIVYDPAFLLAKYWPLILEKYPTARRVELAGPTRGAAETVLLGLRGIPAKQRARPVMLCDGDTFYTADIVTQYREVARKGHNAVFHFDSFDPKPIYSYVTIDASTGLVQDVKEKVKISDHANSGCYCFADGSRLAAECQALLSSGSTQLSQDKVGEFYTSGVIKAMLDAGAPFAALRLHAHDFHVLGTPAQVEAFCAGHAEVPRLRFCFDLDNTLVSAPQTAGDYTTCLPIPENIAMAQELHRQGHYIIVATARRMRTHKGNPNAVIADIGLLTLQQLKQFAIPHDEVSFGKPWAQFYIDDLAVDALGDVSKQTGFYFPSAHKASARAHLTLSGTTATRDAAAPSSLVPVVAAFVSGALVAFGATVMLGARKVVH</sequence>
<keyword evidence="2" id="KW-0548">Nucleotidyltransferase</keyword>
<protein>
    <recommendedName>
        <fullName evidence="4">MobA-like NTP transferase domain-containing protein</fullName>
    </recommendedName>
</protein>
<dbReference type="EMBL" id="JAGTXO010000008">
    <property type="protein sequence ID" value="KAG8466240.1"/>
    <property type="molecule type" value="Genomic_DNA"/>
</dbReference>
<dbReference type="OMA" id="GKPWAQF"/>
<organism evidence="5 6">
    <name type="scientific">Diacronema lutheri</name>
    <name type="common">Unicellular marine alga</name>
    <name type="synonym">Monochrysis lutheri</name>
    <dbReference type="NCBI Taxonomy" id="2081491"/>
    <lineage>
        <taxon>Eukaryota</taxon>
        <taxon>Haptista</taxon>
        <taxon>Haptophyta</taxon>
        <taxon>Pavlovophyceae</taxon>
        <taxon>Pavlovales</taxon>
        <taxon>Pavlovaceae</taxon>
        <taxon>Diacronema</taxon>
    </lineage>
</organism>
<dbReference type="InterPro" id="IPR050065">
    <property type="entry name" value="GlmU-like"/>
</dbReference>